<name>A0A1Z4KH23_ANAVA</name>
<feature type="chain" id="PRO_5011111332" description="Multidrug resistance protein MdtA-like alpha-helical hairpin domain-containing protein" evidence="4">
    <location>
        <begin position="26"/>
        <end position="388"/>
    </location>
</feature>
<sequence>MKKWCNLTIILGLLSLSTACTTSQANINSTAQIAVEPAPVTAVIALGQIEPEGEVIKLSVPNAQDSRVNQILVKEGDFVKTNQVIAILQGIDQLEADLRDAEANVRLHEAELLKVEQGEAKQGEMAAQRATIARLEAQLKAETTQKQAAINSAEATLQEAQLTYQRRQDLSTEGAISIADADTAKRELATAEATLMERQAELEKTITTLQAQITQEEATLAQLKEIRPVDVRISKVHLEKAKIAVIQRKAQLENAKVRAPSAGQILKINTRIGEQVNTNQGIVEIAQTNQMFAVAEVAETDIDKVRRGQKAIISSEYGGFSGEIKGTVEQIALQIGKRTLQNAANTRGPTTDDNSRVIAVKVRIDPKYNSKIAALTYMLVRVKIDIGG</sequence>
<dbReference type="GO" id="GO:0030313">
    <property type="term" value="C:cell envelope"/>
    <property type="evidence" value="ECO:0007669"/>
    <property type="project" value="UniProtKB-SubCell"/>
</dbReference>
<dbReference type="PROSITE" id="PS51257">
    <property type="entry name" value="PROKAR_LIPOPROTEIN"/>
    <property type="match status" value="1"/>
</dbReference>
<dbReference type="Pfam" id="PF25876">
    <property type="entry name" value="HH_MFP_RND"/>
    <property type="match status" value="1"/>
</dbReference>
<accession>A0A1Z4KH23</accession>
<evidence type="ECO:0000256" key="4">
    <source>
        <dbReference type="SAM" id="SignalP"/>
    </source>
</evidence>
<evidence type="ECO:0000256" key="1">
    <source>
        <dbReference type="ARBA" id="ARBA00004196"/>
    </source>
</evidence>
<evidence type="ECO:0000259" key="5">
    <source>
        <dbReference type="Pfam" id="PF25876"/>
    </source>
</evidence>
<evidence type="ECO:0000256" key="2">
    <source>
        <dbReference type="ARBA" id="ARBA00023054"/>
    </source>
</evidence>
<keyword evidence="2 3" id="KW-0175">Coiled coil</keyword>
<dbReference type="Gene3D" id="1.10.287.470">
    <property type="entry name" value="Helix hairpin bin"/>
    <property type="match status" value="1"/>
</dbReference>
<reference evidence="6 7" key="1">
    <citation type="submission" date="2017-06" db="EMBL/GenBank/DDBJ databases">
        <title>Genome sequencing of cyanobaciteial culture collection at National Institute for Environmental Studies (NIES).</title>
        <authorList>
            <person name="Hirose Y."/>
            <person name="Shimura Y."/>
            <person name="Fujisawa T."/>
            <person name="Nakamura Y."/>
            <person name="Kawachi M."/>
        </authorList>
    </citation>
    <scope>NUCLEOTIDE SEQUENCE [LARGE SCALE GENOMIC DNA]</scope>
    <source>
        <strain evidence="6 7">NIES-23</strain>
    </source>
</reference>
<proteinExistence type="predicted"/>
<keyword evidence="4" id="KW-0732">Signal</keyword>
<dbReference type="SUPFAM" id="SSF111369">
    <property type="entry name" value="HlyD-like secretion proteins"/>
    <property type="match status" value="2"/>
</dbReference>
<dbReference type="Proteomes" id="UP000217507">
    <property type="component" value="Chromosome"/>
</dbReference>
<organism evidence="6 7">
    <name type="scientific">Trichormus variabilis NIES-23</name>
    <dbReference type="NCBI Taxonomy" id="1973479"/>
    <lineage>
        <taxon>Bacteria</taxon>
        <taxon>Bacillati</taxon>
        <taxon>Cyanobacteriota</taxon>
        <taxon>Cyanophyceae</taxon>
        <taxon>Nostocales</taxon>
        <taxon>Nostocaceae</taxon>
        <taxon>Trichormus</taxon>
    </lineage>
</organism>
<evidence type="ECO:0000256" key="3">
    <source>
        <dbReference type="SAM" id="Coils"/>
    </source>
</evidence>
<protein>
    <recommendedName>
        <fullName evidence="5">Multidrug resistance protein MdtA-like alpha-helical hairpin domain-containing protein</fullName>
    </recommendedName>
</protein>
<feature type="signal peptide" evidence="4">
    <location>
        <begin position="1"/>
        <end position="25"/>
    </location>
</feature>
<dbReference type="EMBL" id="AP018216">
    <property type="protein sequence ID" value="BAY68272.1"/>
    <property type="molecule type" value="Genomic_DNA"/>
</dbReference>
<evidence type="ECO:0000313" key="7">
    <source>
        <dbReference type="Proteomes" id="UP000217507"/>
    </source>
</evidence>
<evidence type="ECO:0000313" key="6">
    <source>
        <dbReference type="EMBL" id="BAY68272.1"/>
    </source>
</evidence>
<feature type="domain" description="Multidrug resistance protein MdtA-like alpha-helical hairpin" evidence="5">
    <location>
        <begin position="144"/>
        <end position="205"/>
    </location>
</feature>
<dbReference type="PANTHER" id="PTHR32347">
    <property type="entry name" value="EFFLUX SYSTEM COMPONENT YKNX-RELATED"/>
    <property type="match status" value="1"/>
</dbReference>
<dbReference type="NCBIfam" id="TIGR02971">
    <property type="entry name" value="heterocyst_DevB"/>
    <property type="match status" value="1"/>
</dbReference>
<feature type="coiled-coil region" evidence="3">
    <location>
        <begin position="84"/>
        <end position="226"/>
    </location>
</feature>
<dbReference type="AlphaFoldDB" id="A0A1Z4KH23"/>
<comment type="subcellular location">
    <subcellularLocation>
        <location evidence="1">Cell envelope</location>
    </subcellularLocation>
</comment>
<dbReference type="Gene3D" id="2.40.30.170">
    <property type="match status" value="1"/>
</dbReference>
<dbReference type="InterPro" id="IPR014315">
    <property type="entry name" value="ABC_heterocyst_DevB"/>
</dbReference>
<dbReference type="PANTHER" id="PTHR32347:SF27">
    <property type="entry name" value="RND EFFLUX PUMP MEMBRANE FUSION PROTEIN BARREL-SANDWICH DOMAIN-CONTAINING PROTEIN"/>
    <property type="match status" value="1"/>
</dbReference>
<dbReference type="InterPro" id="IPR050465">
    <property type="entry name" value="UPF0194_transport"/>
</dbReference>
<dbReference type="InterPro" id="IPR058624">
    <property type="entry name" value="MdtA-like_HH"/>
</dbReference>
<gene>
    <name evidence="6" type="ORF">NIES23_10560</name>
</gene>